<proteinExistence type="predicted"/>
<dbReference type="OrthoDB" id="2387460at2759"/>
<name>A0A9P6TWB5_9FUNG</name>
<dbReference type="Proteomes" id="UP000807716">
    <property type="component" value="Unassembled WGS sequence"/>
</dbReference>
<dbReference type="AlphaFoldDB" id="A0A9P6TWB5"/>
<accession>A0A9P6TWB5</accession>
<evidence type="ECO:0000313" key="2">
    <source>
        <dbReference type="Proteomes" id="UP000807716"/>
    </source>
</evidence>
<organism evidence="1 2">
    <name type="scientific">Actinomortierella ambigua</name>
    <dbReference type="NCBI Taxonomy" id="1343610"/>
    <lineage>
        <taxon>Eukaryota</taxon>
        <taxon>Fungi</taxon>
        <taxon>Fungi incertae sedis</taxon>
        <taxon>Mucoromycota</taxon>
        <taxon>Mortierellomycotina</taxon>
        <taxon>Mortierellomycetes</taxon>
        <taxon>Mortierellales</taxon>
        <taxon>Mortierellaceae</taxon>
        <taxon>Actinomortierella</taxon>
    </lineage>
</organism>
<comment type="caution">
    <text evidence="1">The sequence shown here is derived from an EMBL/GenBank/DDBJ whole genome shotgun (WGS) entry which is preliminary data.</text>
</comment>
<dbReference type="EMBL" id="JAAAJB010001115">
    <property type="protein sequence ID" value="KAG0248981.1"/>
    <property type="molecule type" value="Genomic_DNA"/>
</dbReference>
<sequence length="96" mass="10748">MSAMDIMNFLEQGSARWSLNTLLTYKSAILQLAPQERRQTIKDDEMFQEFLKLLSAGSIKRLRNDSVDLQPVLAGLQAMGDNHAMSMADLTAKTSE</sequence>
<keyword evidence="2" id="KW-1185">Reference proteome</keyword>
<reference evidence="1" key="1">
    <citation type="journal article" date="2020" name="Fungal Divers.">
        <title>Resolving the Mortierellaceae phylogeny through synthesis of multi-gene phylogenetics and phylogenomics.</title>
        <authorList>
            <person name="Vandepol N."/>
            <person name="Liber J."/>
            <person name="Desiro A."/>
            <person name="Na H."/>
            <person name="Kennedy M."/>
            <person name="Barry K."/>
            <person name="Grigoriev I.V."/>
            <person name="Miller A.N."/>
            <person name="O'Donnell K."/>
            <person name="Stajich J.E."/>
            <person name="Bonito G."/>
        </authorList>
    </citation>
    <scope>NUCLEOTIDE SEQUENCE</scope>
    <source>
        <strain evidence="1">BC1065</strain>
    </source>
</reference>
<protein>
    <submittedName>
        <fullName evidence="1">Uncharacterized protein</fullName>
    </submittedName>
</protein>
<evidence type="ECO:0000313" key="1">
    <source>
        <dbReference type="EMBL" id="KAG0248981.1"/>
    </source>
</evidence>
<gene>
    <name evidence="1" type="ORF">DFQ27_000490</name>
</gene>